<protein>
    <submittedName>
        <fullName evidence="1">Uncharacterized protein</fullName>
    </submittedName>
</protein>
<dbReference type="GeneTree" id="ENSGT00940000170471"/>
<evidence type="ECO:0000313" key="2">
    <source>
        <dbReference type="Proteomes" id="UP000233100"/>
    </source>
</evidence>
<dbReference type="PRINTS" id="PR02045">
    <property type="entry name" value="F138DOMAIN"/>
</dbReference>
<proteinExistence type="predicted"/>
<keyword evidence="2" id="KW-1185">Reference proteome</keyword>
<dbReference type="PANTHER" id="PTHR12138:SF133">
    <property type="entry name" value="SECRETED PROTEIN"/>
    <property type="match status" value="1"/>
</dbReference>
<reference evidence="1" key="3">
    <citation type="submission" date="2025-09" db="UniProtKB">
        <authorList>
            <consortium name="Ensembl"/>
        </authorList>
    </citation>
    <scope>IDENTIFICATION</scope>
</reference>
<dbReference type="PANTHER" id="PTHR12138">
    <property type="entry name" value="PRIMATE-EXPANDED PROTEIN FAMILY"/>
    <property type="match status" value="1"/>
</dbReference>
<name>A0A7N9C9K9_MACFA</name>
<organism evidence="1 2">
    <name type="scientific">Macaca fascicularis</name>
    <name type="common">Crab-eating macaque</name>
    <name type="synonym">Cynomolgus monkey</name>
    <dbReference type="NCBI Taxonomy" id="9541"/>
    <lineage>
        <taxon>Eukaryota</taxon>
        <taxon>Metazoa</taxon>
        <taxon>Chordata</taxon>
        <taxon>Craniata</taxon>
        <taxon>Vertebrata</taxon>
        <taxon>Euteleostomi</taxon>
        <taxon>Mammalia</taxon>
        <taxon>Eutheria</taxon>
        <taxon>Euarchontoglires</taxon>
        <taxon>Primates</taxon>
        <taxon>Haplorrhini</taxon>
        <taxon>Catarrhini</taxon>
        <taxon>Cercopithecidae</taxon>
        <taxon>Cercopithecinae</taxon>
        <taxon>Macaca</taxon>
    </lineage>
</organism>
<dbReference type="Proteomes" id="UP000233100">
    <property type="component" value="Chromosome 4"/>
</dbReference>
<dbReference type="AlphaFoldDB" id="A0A7N9C9K9"/>
<dbReference type="Ensembl" id="ENSMFAT00000077581.1">
    <property type="protein sequence ID" value="ENSMFAP00000046579.1"/>
    <property type="gene ID" value="ENSMFAG00000057349.1"/>
</dbReference>
<reference evidence="1 2" key="1">
    <citation type="submission" date="2013-03" db="EMBL/GenBank/DDBJ databases">
        <authorList>
            <person name="Warren W."/>
            <person name="Wilson R.K."/>
        </authorList>
    </citation>
    <scope>NUCLEOTIDE SEQUENCE</scope>
</reference>
<sequence length="159" mass="18163">FFFFFFFFKWSLALFPGWSVVVRSQFAATSISRVQAILLPHYSHVPPRSANFVFLVETGFLHVGQAGLKLPTSGDSPASASQSAGITGVSHHARPIRQSYEEKPPIYLYVARNIIQKYGGRKQLRKPVQVWWLIPIIPTPWEAQRQVDHFSPEVRDKPR</sequence>
<accession>A0A7N9C9K9</accession>
<evidence type="ECO:0000313" key="1">
    <source>
        <dbReference type="Ensembl" id="ENSMFAP00000046579.1"/>
    </source>
</evidence>
<reference evidence="1" key="2">
    <citation type="submission" date="2025-08" db="UniProtKB">
        <authorList>
            <consortium name="Ensembl"/>
        </authorList>
    </citation>
    <scope>IDENTIFICATION</scope>
</reference>